<dbReference type="OrthoDB" id="2753848at2759"/>
<feature type="region of interest" description="Disordered" evidence="1">
    <location>
        <begin position="136"/>
        <end position="170"/>
    </location>
</feature>
<dbReference type="AlphaFoldDB" id="A0A8E2AV56"/>
<feature type="compositionally biased region" description="Basic and acidic residues" evidence="1">
    <location>
        <begin position="229"/>
        <end position="243"/>
    </location>
</feature>
<sequence>MHAKHTQWIPELGKRTPKTEGGHDTVIVPSLCLCVEKIVAELENIRRHTAVTLDGEYELDMSVNSAITQLQKYQHARWSVWERSPVDTHRVGVAATYAIYNCQLRAALKASGLVDPETLKPVESLSEAPVLIPVSSSLKNEDGDERPKTDAYTTLSSPIPSVQGSNGTVPVQGLSMTLELQCSKPVEELTREEALAIFENLPITSVYTPYDVPQNFPPAIANIREEKIHASENASQEKGKARAVDSAGAPVQNIAPDSLGADEGAREDSSGKTKQKRRM</sequence>
<gene>
    <name evidence="2" type="ORF">OBBRIDRAFT_834096</name>
</gene>
<dbReference type="Proteomes" id="UP000250043">
    <property type="component" value="Unassembled WGS sequence"/>
</dbReference>
<dbReference type="EMBL" id="KV722383">
    <property type="protein sequence ID" value="OCH91546.1"/>
    <property type="molecule type" value="Genomic_DNA"/>
</dbReference>
<feature type="region of interest" description="Disordered" evidence="1">
    <location>
        <begin position="1"/>
        <end position="20"/>
    </location>
</feature>
<keyword evidence="3" id="KW-1185">Reference proteome</keyword>
<proteinExistence type="predicted"/>
<feature type="region of interest" description="Disordered" evidence="1">
    <location>
        <begin position="229"/>
        <end position="279"/>
    </location>
</feature>
<feature type="compositionally biased region" description="Polar residues" evidence="1">
    <location>
        <begin position="151"/>
        <end position="170"/>
    </location>
</feature>
<evidence type="ECO:0000256" key="1">
    <source>
        <dbReference type="SAM" id="MobiDB-lite"/>
    </source>
</evidence>
<feature type="compositionally biased region" description="Basic and acidic residues" evidence="1">
    <location>
        <begin position="139"/>
        <end position="149"/>
    </location>
</feature>
<protein>
    <submittedName>
        <fullName evidence="2">Uncharacterized protein</fullName>
    </submittedName>
</protein>
<evidence type="ECO:0000313" key="2">
    <source>
        <dbReference type="EMBL" id="OCH91546.1"/>
    </source>
</evidence>
<organism evidence="2 3">
    <name type="scientific">Obba rivulosa</name>
    <dbReference type="NCBI Taxonomy" id="1052685"/>
    <lineage>
        <taxon>Eukaryota</taxon>
        <taxon>Fungi</taxon>
        <taxon>Dikarya</taxon>
        <taxon>Basidiomycota</taxon>
        <taxon>Agaricomycotina</taxon>
        <taxon>Agaricomycetes</taxon>
        <taxon>Polyporales</taxon>
        <taxon>Gelatoporiaceae</taxon>
        <taxon>Obba</taxon>
    </lineage>
</organism>
<accession>A0A8E2AV56</accession>
<name>A0A8E2AV56_9APHY</name>
<reference evidence="2 3" key="1">
    <citation type="submission" date="2016-07" db="EMBL/GenBank/DDBJ databases">
        <title>Draft genome of the white-rot fungus Obba rivulosa 3A-2.</title>
        <authorList>
            <consortium name="DOE Joint Genome Institute"/>
            <person name="Miettinen O."/>
            <person name="Riley R."/>
            <person name="Acob R."/>
            <person name="Barry K."/>
            <person name="Cullen D."/>
            <person name="De Vries R."/>
            <person name="Hainaut M."/>
            <person name="Hatakka A."/>
            <person name="Henrissat B."/>
            <person name="Hilden K."/>
            <person name="Kuo R."/>
            <person name="Labutti K."/>
            <person name="Lipzen A."/>
            <person name="Makela M.R."/>
            <person name="Sandor L."/>
            <person name="Spatafora J.W."/>
            <person name="Grigoriev I.V."/>
            <person name="Hibbett D.S."/>
        </authorList>
    </citation>
    <scope>NUCLEOTIDE SEQUENCE [LARGE SCALE GENOMIC DNA]</scope>
    <source>
        <strain evidence="2 3">3A-2</strain>
    </source>
</reference>
<evidence type="ECO:0000313" key="3">
    <source>
        <dbReference type="Proteomes" id="UP000250043"/>
    </source>
</evidence>